<evidence type="ECO:0000259" key="2">
    <source>
        <dbReference type="Pfam" id="PF11699"/>
    </source>
</evidence>
<dbReference type="AlphaFoldDB" id="A0A1Y2J870"/>
<protein>
    <recommendedName>
        <fullName evidence="2">Mif2/CENP-C cupin domain-containing protein</fullName>
    </recommendedName>
</protein>
<evidence type="ECO:0000313" key="3">
    <source>
        <dbReference type="EMBL" id="OSD08442.1"/>
    </source>
</evidence>
<gene>
    <name evidence="3" type="ORF">PYCCODRAFT_1429508</name>
</gene>
<dbReference type="EMBL" id="KZ084086">
    <property type="protein sequence ID" value="OSD08442.1"/>
    <property type="molecule type" value="Genomic_DNA"/>
</dbReference>
<sequence>MSSLRRSPPLASASSSYSSSSSHISHSNDVIFMNDVARIDIRQGSSSSSSEQQYSNALSSSDWLDEEDDLSLGGRTDEAAAAEQSHVSITQHEETSPVEHGHTHVDTPEPEEQQVVVHNPEESWDDNTPSKCEVLVDGQKVMRRVVCTAKKIEARSALPGGSYSRLFMERGCLQVVHRVLRPNRKMRVDTVPNYVFVFYVIQGAVSFTMLESSFVVCSGGSFLIPPGNESVIRNAGDRDAKLFFVEAVEH</sequence>
<dbReference type="Gene3D" id="2.60.120.10">
    <property type="entry name" value="Jelly Rolls"/>
    <property type="match status" value="1"/>
</dbReference>
<feature type="region of interest" description="Disordered" evidence="1">
    <location>
        <begin position="43"/>
        <end position="130"/>
    </location>
</feature>
<feature type="compositionally biased region" description="Low complexity" evidence="1">
    <location>
        <begin position="43"/>
        <end position="62"/>
    </location>
</feature>
<feature type="region of interest" description="Disordered" evidence="1">
    <location>
        <begin position="1"/>
        <end position="26"/>
    </location>
</feature>
<dbReference type="STRING" id="1353009.A0A1Y2J870"/>
<dbReference type="OrthoDB" id="1939643at2759"/>
<dbReference type="InterPro" id="IPR025974">
    <property type="entry name" value="Mif2/CENP-C_cupin"/>
</dbReference>
<proteinExistence type="predicted"/>
<accession>A0A1Y2J870</accession>
<dbReference type="InterPro" id="IPR014710">
    <property type="entry name" value="RmlC-like_jellyroll"/>
</dbReference>
<dbReference type="Pfam" id="PF11699">
    <property type="entry name" value="CENP-C_C"/>
    <property type="match status" value="1"/>
</dbReference>
<keyword evidence="4" id="KW-1185">Reference proteome</keyword>
<dbReference type="SUPFAM" id="SSF51182">
    <property type="entry name" value="RmlC-like cupins"/>
    <property type="match status" value="1"/>
</dbReference>
<name>A0A1Y2J870_TRAC3</name>
<dbReference type="InterPro" id="IPR011051">
    <property type="entry name" value="RmlC_Cupin_sf"/>
</dbReference>
<evidence type="ECO:0000313" key="4">
    <source>
        <dbReference type="Proteomes" id="UP000193067"/>
    </source>
</evidence>
<evidence type="ECO:0000256" key="1">
    <source>
        <dbReference type="SAM" id="MobiDB-lite"/>
    </source>
</evidence>
<feature type="compositionally biased region" description="Basic and acidic residues" evidence="1">
    <location>
        <begin position="91"/>
        <end position="107"/>
    </location>
</feature>
<organism evidence="3 4">
    <name type="scientific">Trametes coccinea (strain BRFM310)</name>
    <name type="common">Pycnoporus coccineus</name>
    <dbReference type="NCBI Taxonomy" id="1353009"/>
    <lineage>
        <taxon>Eukaryota</taxon>
        <taxon>Fungi</taxon>
        <taxon>Dikarya</taxon>
        <taxon>Basidiomycota</taxon>
        <taxon>Agaricomycotina</taxon>
        <taxon>Agaricomycetes</taxon>
        <taxon>Polyporales</taxon>
        <taxon>Polyporaceae</taxon>
        <taxon>Trametes</taxon>
    </lineage>
</organism>
<reference evidence="3 4" key="1">
    <citation type="journal article" date="2015" name="Biotechnol. Biofuels">
        <title>Enhanced degradation of softwood versus hardwood by the white-rot fungus Pycnoporus coccineus.</title>
        <authorList>
            <person name="Couturier M."/>
            <person name="Navarro D."/>
            <person name="Chevret D."/>
            <person name="Henrissat B."/>
            <person name="Piumi F."/>
            <person name="Ruiz-Duenas F.J."/>
            <person name="Martinez A.T."/>
            <person name="Grigoriev I.V."/>
            <person name="Riley R."/>
            <person name="Lipzen A."/>
            <person name="Berrin J.G."/>
            <person name="Master E.R."/>
            <person name="Rosso M.N."/>
        </authorList>
    </citation>
    <scope>NUCLEOTIDE SEQUENCE [LARGE SCALE GENOMIC DNA]</scope>
    <source>
        <strain evidence="3 4">BRFM310</strain>
    </source>
</reference>
<feature type="domain" description="Mif2/CENP-C cupin" evidence="2">
    <location>
        <begin position="182"/>
        <end position="245"/>
    </location>
</feature>
<dbReference type="Proteomes" id="UP000193067">
    <property type="component" value="Unassembled WGS sequence"/>
</dbReference>